<feature type="compositionally biased region" description="Polar residues" evidence="2">
    <location>
        <begin position="82"/>
        <end position="92"/>
    </location>
</feature>
<feature type="compositionally biased region" description="Low complexity" evidence="2">
    <location>
        <begin position="72"/>
        <end position="81"/>
    </location>
</feature>
<evidence type="ECO:0000256" key="1">
    <source>
        <dbReference type="ARBA" id="ARBA00023125"/>
    </source>
</evidence>
<feature type="region of interest" description="Disordered" evidence="2">
    <location>
        <begin position="1"/>
        <end position="20"/>
    </location>
</feature>
<dbReference type="PANTHER" id="PTHR35617">
    <property type="entry name" value="PHAGE_INTEGRASE DOMAIN-CONTAINING PROTEIN"/>
    <property type="match status" value="1"/>
</dbReference>
<sequence>MQRVGSNYRPVGCLPTRPCSPLVTESARLRDRGKNICLSSPPIRTSLIPSHLHSHSKSSRSRTTRERDKNILLSRRLAASRPLTTVTKQTGSDHNRSRHQSGVYHKQREIKTNPNPEPRFSGGIHRYPKSKSNANTSQNPKGARDGFQPTPCPKVLGQILAGLLGFTGKPSGCGTSMQTTHENSPNPPTKIPMPNVTGKQDNGSQQFQDSSSNSVVAAPPQSNGRETFSIPPSNPHDPNGCIETRLGSSARSRPNRGGMEPSGKKLAHQQIGNGSCPTGPPTFSDRDRGEVNPHKVRQQDCSGFYQPSGGNQIKNPVLPNIGNPSVVHQPGNLHPGIVHTGQGQLHCRFHITGEISTDGMDAPPRDNETHLQSIWPAVCRPICFGTEQTITNILHKTQGPQGPGNRCVLDPVEQRSQLRFSSLCNHHKGTDQSPGGECHHPPNRPMVAPSTMVSNSGEPSERLPSNPTRQKGHTETTGDNTVLPEPFETETNTLANYRATALAAGLSERAADLTAQCLRESTRSTYDSRLLHYIRWCRESEIDPPKVSLGELAEFLISLYDKGLSLNTIRGYRSAIAVIHKGFSNGESVSSSIMLTRLMKSFFLTRPSKKTLSPAWSLPKVLQTLSRAPYEPLHKASLKDLTIKTVFLLTTASGQRRSSVHALTTSSGHIRWEKNKVRLLPHARFLAKTNVSHPSPWRLFFLPYSPSPPSLKINCGVQLEL</sequence>
<dbReference type="OMA" id="WEKNKVR"/>
<proteinExistence type="predicted"/>
<feature type="domain" description="Core-binding (CB)" evidence="3">
    <location>
        <begin position="504"/>
        <end position="584"/>
    </location>
</feature>
<evidence type="ECO:0000256" key="2">
    <source>
        <dbReference type="SAM" id="MobiDB-lite"/>
    </source>
</evidence>
<accession>A0A7M7T0P4</accession>
<feature type="compositionally biased region" description="Polar residues" evidence="2">
    <location>
        <begin position="451"/>
        <end position="480"/>
    </location>
</feature>
<dbReference type="Proteomes" id="UP000007110">
    <property type="component" value="Unassembled WGS sequence"/>
</dbReference>
<feature type="compositionally biased region" description="Basic and acidic residues" evidence="2">
    <location>
        <begin position="284"/>
        <end position="293"/>
    </location>
</feature>
<feature type="compositionally biased region" description="Basic residues" evidence="2">
    <location>
        <begin position="52"/>
        <end position="62"/>
    </location>
</feature>
<keyword evidence="1" id="KW-0238">DNA-binding</keyword>
<dbReference type="InParanoid" id="A0A7M7T0P4"/>
<keyword evidence="5" id="KW-1185">Reference proteome</keyword>
<evidence type="ECO:0000313" key="5">
    <source>
        <dbReference type="Proteomes" id="UP000007110"/>
    </source>
</evidence>
<dbReference type="EnsemblMetazoa" id="XM_030989460">
    <property type="protein sequence ID" value="XP_030845320"/>
    <property type="gene ID" value="LOC115925496"/>
</dbReference>
<organism evidence="4 5">
    <name type="scientific">Strongylocentrotus purpuratus</name>
    <name type="common">Purple sea urchin</name>
    <dbReference type="NCBI Taxonomy" id="7668"/>
    <lineage>
        <taxon>Eukaryota</taxon>
        <taxon>Metazoa</taxon>
        <taxon>Echinodermata</taxon>
        <taxon>Eleutherozoa</taxon>
        <taxon>Echinozoa</taxon>
        <taxon>Echinoidea</taxon>
        <taxon>Euechinoidea</taxon>
        <taxon>Echinacea</taxon>
        <taxon>Camarodonta</taxon>
        <taxon>Echinidea</taxon>
        <taxon>Strongylocentrotidae</taxon>
        <taxon>Strongylocentrotus</taxon>
    </lineage>
</organism>
<dbReference type="PANTHER" id="PTHR35617:SF3">
    <property type="entry name" value="CORE-BINDING (CB) DOMAIN-CONTAINING PROTEIN"/>
    <property type="match status" value="1"/>
</dbReference>
<feature type="compositionally biased region" description="Polar residues" evidence="2">
    <location>
        <begin position="173"/>
        <end position="184"/>
    </location>
</feature>
<dbReference type="RefSeq" id="XP_030845320.1">
    <property type="nucleotide sequence ID" value="XM_030989460.1"/>
</dbReference>
<reference evidence="4" key="2">
    <citation type="submission" date="2021-01" db="UniProtKB">
        <authorList>
            <consortium name="EnsemblMetazoa"/>
        </authorList>
    </citation>
    <scope>IDENTIFICATION</scope>
</reference>
<feature type="region of interest" description="Disordered" evidence="2">
    <location>
        <begin position="424"/>
        <end position="486"/>
    </location>
</feature>
<dbReference type="InterPro" id="IPR044068">
    <property type="entry name" value="CB"/>
</dbReference>
<dbReference type="OrthoDB" id="8954815at2759"/>
<dbReference type="KEGG" id="spu:115925496"/>
<protein>
    <recommendedName>
        <fullName evidence="3">Core-binding (CB) domain-containing protein</fullName>
    </recommendedName>
</protein>
<feature type="region of interest" description="Disordered" evidence="2">
    <location>
        <begin position="35"/>
        <end position="150"/>
    </location>
</feature>
<dbReference type="SUPFAM" id="SSF47823">
    <property type="entry name" value="lambda integrase-like, N-terminal domain"/>
    <property type="match status" value="1"/>
</dbReference>
<dbReference type="GO" id="GO:0003677">
    <property type="term" value="F:DNA binding"/>
    <property type="evidence" value="ECO:0007669"/>
    <property type="project" value="UniProtKB-KW"/>
</dbReference>
<name>A0A7M7T0P4_STRPU</name>
<reference evidence="5" key="1">
    <citation type="submission" date="2015-02" db="EMBL/GenBank/DDBJ databases">
        <title>Genome sequencing for Strongylocentrotus purpuratus.</title>
        <authorList>
            <person name="Murali S."/>
            <person name="Liu Y."/>
            <person name="Vee V."/>
            <person name="English A."/>
            <person name="Wang M."/>
            <person name="Skinner E."/>
            <person name="Han Y."/>
            <person name="Muzny D.M."/>
            <person name="Worley K.C."/>
            <person name="Gibbs R.A."/>
        </authorList>
    </citation>
    <scope>NUCLEOTIDE SEQUENCE</scope>
</reference>
<dbReference type="GeneID" id="115925496"/>
<evidence type="ECO:0000259" key="3">
    <source>
        <dbReference type="PROSITE" id="PS51900"/>
    </source>
</evidence>
<feature type="compositionally biased region" description="Polar residues" evidence="2">
    <location>
        <begin position="197"/>
        <end position="226"/>
    </location>
</feature>
<dbReference type="Gene3D" id="1.10.150.130">
    <property type="match status" value="1"/>
</dbReference>
<dbReference type="PROSITE" id="PS51900">
    <property type="entry name" value="CB"/>
    <property type="match status" value="1"/>
</dbReference>
<dbReference type="InterPro" id="IPR010998">
    <property type="entry name" value="Integrase_recombinase_N"/>
</dbReference>
<feature type="compositionally biased region" description="Polar residues" evidence="2">
    <location>
        <begin position="130"/>
        <end position="140"/>
    </location>
</feature>
<dbReference type="AlphaFoldDB" id="A0A7M7T0P4"/>
<feature type="region of interest" description="Disordered" evidence="2">
    <location>
        <begin position="171"/>
        <end position="295"/>
    </location>
</feature>
<evidence type="ECO:0000313" key="4">
    <source>
        <dbReference type="EnsemblMetazoa" id="XP_030845320"/>
    </source>
</evidence>